<accession>D6WXL2</accession>
<dbReference type="PhylomeDB" id="D6WXL2"/>
<dbReference type="InParanoid" id="D6WXL2"/>
<dbReference type="AlphaFoldDB" id="D6WXL2"/>
<gene>
    <name evidence="1" type="primary">AUGUSTUS-3.0.2_06565</name>
    <name evidence="1" type="ORF">TcasGA2_TC006565</name>
</gene>
<dbReference type="EMBL" id="KQ971361">
    <property type="protein sequence ID" value="EFA08864.1"/>
    <property type="molecule type" value="Genomic_DNA"/>
</dbReference>
<protein>
    <submittedName>
        <fullName evidence="1">Uncharacterized protein</fullName>
    </submittedName>
</protein>
<reference evidence="1 2" key="1">
    <citation type="journal article" date="2008" name="Nature">
        <title>The genome of the model beetle and pest Tribolium castaneum.</title>
        <authorList>
            <consortium name="Tribolium Genome Sequencing Consortium"/>
            <person name="Richards S."/>
            <person name="Gibbs R.A."/>
            <person name="Weinstock G.M."/>
            <person name="Brown S.J."/>
            <person name="Denell R."/>
            <person name="Beeman R.W."/>
            <person name="Gibbs R."/>
            <person name="Beeman R.W."/>
            <person name="Brown S.J."/>
            <person name="Bucher G."/>
            <person name="Friedrich M."/>
            <person name="Grimmelikhuijzen C.J."/>
            <person name="Klingler M."/>
            <person name="Lorenzen M."/>
            <person name="Richards S."/>
            <person name="Roth S."/>
            <person name="Schroder R."/>
            <person name="Tautz D."/>
            <person name="Zdobnov E.M."/>
            <person name="Muzny D."/>
            <person name="Gibbs R.A."/>
            <person name="Weinstock G.M."/>
            <person name="Attaway T."/>
            <person name="Bell S."/>
            <person name="Buhay C.J."/>
            <person name="Chandrabose M.N."/>
            <person name="Chavez D."/>
            <person name="Clerk-Blankenburg K.P."/>
            <person name="Cree A."/>
            <person name="Dao M."/>
            <person name="Davis C."/>
            <person name="Chacko J."/>
            <person name="Dinh H."/>
            <person name="Dugan-Rocha S."/>
            <person name="Fowler G."/>
            <person name="Garner T.T."/>
            <person name="Garnes J."/>
            <person name="Gnirke A."/>
            <person name="Hawes A."/>
            <person name="Hernandez J."/>
            <person name="Hines S."/>
            <person name="Holder M."/>
            <person name="Hume J."/>
            <person name="Jhangiani S.N."/>
            <person name="Joshi V."/>
            <person name="Khan Z.M."/>
            <person name="Jackson L."/>
            <person name="Kovar C."/>
            <person name="Kowis A."/>
            <person name="Lee S."/>
            <person name="Lewis L.R."/>
            <person name="Margolis J."/>
            <person name="Morgan M."/>
            <person name="Nazareth L.V."/>
            <person name="Nguyen N."/>
            <person name="Okwuonu G."/>
            <person name="Parker D."/>
            <person name="Richards S."/>
            <person name="Ruiz S.J."/>
            <person name="Santibanez J."/>
            <person name="Savard J."/>
            <person name="Scherer S.E."/>
            <person name="Schneider B."/>
            <person name="Sodergren E."/>
            <person name="Tautz D."/>
            <person name="Vattahil S."/>
            <person name="Villasana D."/>
            <person name="White C.S."/>
            <person name="Wright R."/>
            <person name="Park Y."/>
            <person name="Beeman R.W."/>
            <person name="Lord J."/>
            <person name="Oppert B."/>
            <person name="Lorenzen M."/>
            <person name="Brown S."/>
            <person name="Wang L."/>
            <person name="Savard J."/>
            <person name="Tautz D."/>
            <person name="Richards S."/>
            <person name="Weinstock G."/>
            <person name="Gibbs R.A."/>
            <person name="Liu Y."/>
            <person name="Worley K."/>
            <person name="Weinstock G."/>
            <person name="Elsik C.G."/>
            <person name="Reese J.T."/>
            <person name="Elhaik E."/>
            <person name="Landan G."/>
            <person name="Graur D."/>
            <person name="Arensburger P."/>
            <person name="Atkinson P."/>
            <person name="Beeman R.W."/>
            <person name="Beidler J."/>
            <person name="Brown S.J."/>
            <person name="Demuth J.P."/>
            <person name="Drury D.W."/>
            <person name="Du Y.Z."/>
            <person name="Fujiwara H."/>
            <person name="Lorenzen M."/>
            <person name="Maselli V."/>
            <person name="Osanai M."/>
            <person name="Park Y."/>
            <person name="Robertson H.M."/>
            <person name="Tu Z."/>
            <person name="Wang J.J."/>
            <person name="Wang S."/>
            <person name="Richards S."/>
            <person name="Song H."/>
            <person name="Zhang L."/>
            <person name="Sodergren E."/>
            <person name="Werner D."/>
            <person name="Stanke M."/>
            <person name="Morgenstern B."/>
            <person name="Solovyev V."/>
            <person name="Kosarev P."/>
            <person name="Brown G."/>
            <person name="Chen H.C."/>
            <person name="Ermolaeva O."/>
            <person name="Hlavina W."/>
            <person name="Kapustin Y."/>
            <person name="Kiryutin B."/>
            <person name="Kitts P."/>
            <person name="Maglott D."/>
            <person name="Pruitt K."/>
            <person name="Sapojnikov V."/>
            <person name="Souvorov A."/>
            <person name="Mackey A.J."/>
            <person name="Waterhouse R.M."/>
            <person name="Wyder S."/>
            <person name="Zdobnov E.M."/>
            <person name="Zdobnov E.M."/>
            <person name="Wyder S."/>
            <person name="Kriventseva E.V."/>
            <person name="Kadowaki T."/>
            <person name="Bork P."/>
            <person name="Aranda M."/>
            <person name="Bao R."/>
            <person name="Beermann A."/>
            <person name="Berns N."/>
            <person name="Bolognesi R."/>
            <person name="Bonneton F."/>
            <person name="Bopp D."/>
            <person name="Brown S.J."/>
            <person name="Bucher G."/>
            <person name="Butts T."/>
            <person name="Chaumot A."/>
            <person name="Denell R.E."/>
            <person name="Ferrier D.E."/>
            <person name="Friedrich M."/>
            <person name="Gordon C.M."/>
            <person name="Jindra M."/>
            <person name="Klingler M."/>
            <person name="Lan Q."/>
            <person name="Lattorff H.M."/>
            <person name="Laudet V."/>
            <person name="von Levetsow C."/>
            <person name="Liu Z."/>
            <person name="Lutz R."/>
            <person name="Lynch J.A."/>
            <person name="da Fonseca R.N."/>
            <person name="Posnien N."/>
            <person name="Reuter R."/>
            <person name="Roth S."/>
            <person name="Savard J."/>
            <person name="Schinko J.B."/>
            <person name="Schmitt C."/>
            <person name="Schoppmeier M."/>
            <person name="Schroder R."/>
            <person name="Shippy T.D."/>
            <person name="Simonnet F."/>
            <person name="Marques-Souza H."/>
            <person name="Tautz D."/>
            <person name="Tomoyasu Y."/>
            <person name="Trauner J."/>
            <person name="Van der Zee M."/>
            <person name="Vervoort M."/>
            <person name="Wittkopp N."/>
            <person name="Wimmer E.A."/>
            <person name="Yang X."/>
            <person name="Jones A.K."/>
            <person name="Sattelle D.B."/>
            <person name="Ebert P.R."/>
            <person name="Nelson D."/>
            <person name="Scott J.G."/>
            <person name="Beeman R.W."/>
            <person name="Muthukrishnan S."/>
            <person name="Kramer K.J."/>
            <person name="Arakane Y."/>
            <person name="Beeman R.W."/>
            <person name="Zhu Q."/>
            <person name="Hogenkamp D."/>
            <person name="Dixit R."/>
            <person name="Oppert B."/>
            <person name="Jiang H."/>
            <person name="Zou Z."/>
            <person name="Marshall J."/>
            <person name="Elpidina E."/>
            <person name="Vinokurov K."/>
            <person name="Oppert C."/>
            <person name="Zou Z."/>
            <person name="Evans J."/>
            <person name="Lu Z."/>
            <person name="Zhao P."/>
            <person name="Sumathipala N."/>
            <person name="Altincicek B."/>
            <person name="Vilcinskas A."/>
            <person name="Williams M."/>
            <person name="Hultmark D."/>
            <person name="Hetru C."/>
            <person name="Jiang H."/>
            <person name="Grimmelikhuijzen C.J."/>
            <person name="Hauser F."/>
            <person name="Cazzamali G."/>
            <person name="Williamson M."/>
            <person name="Park Y."/>
            <person name="Li B."/>
            <person name="Tanaka Y."/>
            <person name="Predel R."/>
            <person name="Neupert S."/>
            <person name="Schachtner J."/>
            <person name="Verleyen P."/>
            <person name="Raible F."/>
            <person name="Bork P."/>
            <person name="Friedrich M."/>
            <person name="Walden K.K."/>
            <person name="Robertson H.M."/>
            <person name="Angeli S."/>
            <person name="Foret S."/>
            <person name="Bucher G."/>
            <person name="Schuetz S."/>
            <person name="Maleszka R."/>
            <person name="Wimmer E.A."/>
            <person name="Beeman R.W."/>
            <person name="Lorenzen M."/>
            <person name="Tomoyasu Y."/>
            <person name="Miller S.C."/>
            <person name="Grossmann D."/>
            <person name="Bucher G."/>
        </authorList>
    </citation>
    <scope>NUCLEOTIDE SEQUENCE [LARGE SCALE GENOMIC DNA]</scope>
    <source>
        <strain evidence="1 2">Georgia GA2</strain>
    </source>
</reference>
<dbReference type="Proteomes" id="UP000007266">
    <property type="component" value="Linkage group 8"/>
</dbReference>
<evidence type="ECO:0000313" key="1">
    <source>
        <dbReference type="EMBL" id="EFA08864.1"/>
    </source>
</evidence>
<dbReference type="HOGENOM" id="CLU_282603_0_0_1"/>
<dbReference type="KEGG" id="tca:103314015"/>
<organism evidence="1 2">
    <name type="scientific">Tribolium castaneum</name>
    <name type="common">Red flour beetle</name>
    <dbReference type="NCBI Taxonomy" id="7070"/>
    <lineage>
        <taxon>Eukaryota</taxon>
        <taxon>Metazoa</taxon>
        <taxon>Ecdysozoa</taxon>
        <taxon>Arthropoda</taxon>
        <taxon>Hexapoda</taxon>
        <taxon>Insecta</taxon>
        <taxon>Pterygota</taxon>
        <taxon>Neoptera</taxon>
        <taxon>Endopterygota</taxon>
        <taxon>Coleoptera</taxon>
        <taxon>Polyphaga</taxon>
        <taxon>Cucujiformia</taxon>
        <taxon>Tenebrionidae</taxon>
        <taxon>Tenebrionidae incertae sedis</taxon>
        <taxon>Tribolium</taxon>
    </lineage>
</organism>
<keyword evidence="2" id="KW-1185">Reference proteome</keyword>
<evidence type="ECO:0000313" key="2">
    <source>
        <dbReference type="Proteomes" id="UP000007266"/>
    </source>
</evidence>
<reference evidence="1 2" key="2">
    <citation type="journal article" date="2010" name="Nucleic Acids Res.">
        <title>BeetleBase in 2010: revisions to provide comprehensive genomic information for Tribolium castaneum.</title>
        <authorList>
            <person name="Kim H.S."/>
            <person name="Murphy T."/>
            <person name="Xia J."/>
            <person name="Caragea D."/>
            <person name="Park Y."/>
            <person name="Beeman R.W."/>
            <person name="Lorenzen M.D."/>
            <person name="Butcher S."/>
            <person name="Manak J.R."/>
            <person name="Brown S.J."/>
        </authorList>
    </citation>
    <scope>GENOME REANNOTATION</scope>
    <source>
        <strain evidence="1 2">Georgia GA2</strain>
    </source>
</reference>
<proteinExistence type="predicted"/>
<dbReference type="OrthoDB" id="6617263at2759"/>
<name>D6WXL2_TRICA</name>
<sequence>MNIEAQNFLTGFHNVPGATAKQKHTNFFQFLHRNISLKNQHQTLDYISDNLQAESHLERIFRTDFLIYFRRFSELYQDFKTGDEITLCKLAREDWFFLQAFKDVGAHELINEVLPSMSHSLKVRILKKLPVGESAADAIFDALCDRYGVFFATVLLAKCSKNKITETLQQYPIKLTTNQLKLIYEKDPNLVVVYFDERVRHLGDHTFMNGDPILVFLAQNNPQLFSKLFVKYKFQVRLGRRTTKNYIKSQKSQVLAEPKSFINVLNSNQIIRKLGPEIRCILFEKAENSQFYWSSYLKYFPKKHQFEIFRSVYDSIYYKKFGSDINAITPEILRLIPDPKERQQYAKLLHEKSGDLDYIQYFSSKFFLEYFLEKIDFLNRDERSRFVKLGVCCCTINNDLDTFLRICELLCNRLKNDDNSVVSFLYSLCDNPQLVAKFTKTHWKFVYEILAIEKANRNSMYAITFIWEKYVIFLVENGLDLKPILIDWDTLFYSYNIQNNAKVFRAVVCELIESGDPYDYELCDCQIAAFCKLYNDRNEPKIEVWTHARVLNSVKSRLENETITYWDNWVTQGISYVVCQKNSPKELKNLYFKRLGCASTMDGLNWFLRHEPETIEQNIDSFLERIHLISNCSNNFWRHVKKLSFLNIANRVIDFCQEELRQNEFNHSDVRDLVLALALVAPSEVYINYLKTFIPNEPKVDLTNNEVRNLYSVQCTLVRYAHLSVRPESLYPVALQFCKGDYLRRGLGSVYSCVYKTPELEAKKFLAEINQVKAVSVKKHALHLSCVVCDVSTTLEFLKTAPDSHMIVLKYFAKSPNSLLWNLIEKLVGQTEEKSLNVFKWMLNVTTPRNYRCKFFEIIWDVLDKFNSTEIKRILIKKIDKDCLAELNHDITAKIVKETLFKFEQGHDYIAKILMNTNAKFEFFGEILSDLKKTSSLQSRRQLPSFIQILFKNYVKSEKNNDKFVAQISPVFQSVFSLSEAFMENILISCMRLKGQRVENCAKMIQELNKTVADAYGSVGVNFLGEVLKSRVMSLLFPNDRVKLCYCLMQIQDCVSDYVLIIKLLPNKEPKRKDDFLLYEEITKELSRVSDSKVQLLLNLLYAGQ</sequence>